<dbReference type="InterPro" id="IPR038765">
    <property type="entry name" value="Papain-like_cys_pep_sf"/>
</dbReference>
<evidence type="ECO:0000259" key="7">
    <source>
        <dbReference type="PROSITE" id="PS50600"/>
    </source>
</evidence>
<keyword evidence="5" id="KW-0788">Thiol protease</keyword>
<dbReference type="FunFam" id="3.40.395.10:FF:000005">
    <property type="entry name" value="Ubiquitin-like-specific protease ESD4"/>
    <property type="match status" value="1"/>
</dbReference>
<evidence type="ECO:0000256" key="2">
    <source>
        <dbReference type="ARBA" id="ARBA00022670"/>
    </source>
</evidence>
<dbReference type="Gene3D" id="3.40.395.10">
    <property type="entry name" value="Adenoviral Proteinase, Chain A"/>
    <property type="match status" value="1"/>
</dbReference>
<evidence type="ECO:0000256" key="4">
    <source>
        <dbReference type="ARBA" id="ARBA00022801"/>
    </source>
</evidence>
<keyword evidence="9" id="KW-1185">Reference proteome</keyword>
<dbReference type="GO" id="GO:0016929">
    <property type="term" value="F:deSUMOylase activity"/>
    <property type="evidence" value="ECO:0007669"/>
    <property type="project" value="TreeGrafter"/>
</dbReference>
<dbReference type="GO" id="GO:0016926">
    <property type="term" value="P:protein desumoylation"/>
    <property type="evidence" value="ECO:0007669"/>
    <property type="project" value="UniProtKB-ARBA"/>
</dbReference>
<dbReference type="AlphaFoldDB" id="A0AAV1AJE8"/>
<feature type="domain" description="Ubiquitin-like protease family profile" evidence="7">
    <location>
        <begin position="284"/>
        <end position="456"/>
    </location>
</feature>
<reference evidence="8 9" key="1">
    <citation type="submission" date="2023-01" db="EMBL/GenBank/DDBJ databases">
        <authorList>
            <person name="Kreplak J."/>
        </authorList>
    </citation>
    <scope>NUCLEOTIDE SEQUENCE [LARGE SCALE GENOMIC DNA]</scope>
</reference>
<evidence type="ECO:0000256" key="3">
    <source>
        <dbReference type="ARBA" id="ARBA00022786"/>
    </source>
</evidence>
<dbReference type="GO" id="GO:0006508">
    <property type="term" value="P:proteolysis"/>
    <property type="evidence" value="ECO:0007669"/>
    <property type="project" value="UniProtKB-KW"/>
</dbReference>
<keyword evidence="3" id="KW-0833">Ubl conjugation pathway</keyword>
<dbReference type="EMBL" id="OX451739">
    <property type="protein sequence ID" value="CAI8610655.1"/>
    <property type="molecule type" value="Genomic_DNA"/>
</dbReference>
<dbReference type="GO" id="GO:0005634">
    <property type="term" value="C:nucleus"/>
    <property type="evidence" value="ECO:0007669"/>
    <property type="project" value="TreeGrafter"/>
</dbReference>
<evidence type="ECO:0000256" key="1">
    <source>
        <dbReference type="ARBA" id="ARBA00005234"/>
    </source>
</evidence>
<sequence length="486" mass="56067">MAIITTFTGKRPHRWLNPNRSSPSSSEFKRQKVSTMSHKKPPPLPTATTNATVSRISRYPETKPPLHREVHAPCSRPRKFDLSINSKPESSKLLVSGINHSLFENYQREKCSAMATIPLEPKGKEKDNHKEVVSEDSNVEDVLPVENYLVCLDTEVEAVNGSVQKQSTSSVVSELSNDKLKVVDDAAKILDTLSLDPEKDVSSVGAYKKLLQAVDKRTDTIGRLKFEIQLNEKRRSASRPKKDLVEEVPPEPFVPLTKEEQVEVARAFSANRKKILVAHENSNIEISGEKFQCLRPSGWLNDEVINLYLELLKERERREPQKFLNCHFFNTFFYKKLISGKNCYDYKSVKRWTTQKKLGYGLHECDKIFVPIHQNIHWCLGVINNKEKKFQYLDSLKGIDTQVLEVLARYFVDEVKDKTGEDIDISYWEKEFVEELPEQKNGSDCGVYMVKYADFYSRNLRLCFNQEHMPYFRLKTAKEILKLKAE</sequence>
<proteinExistence type="inferred from homology"/>
<protein>
    <recommendedName>
        <fullName evidence="7">Ubiquitin-like protease family profile domain-containing protein</fullName>
    </recommendedName>
</protein>
<dbReference type="PANTHER" id="PTHR12606:SF1">
    <property type="entry name" value="UBIQUITIN-LIKE-SPECIFIC PROTEASE 1A"/>
    <property type="match status" value="1"/>
</dbReference>
<evidence type="ECO:0000313" key="8">
    <source>
        <dbReference type="EMBL" id="CAI8610655.1"/>
    </source>
</evidence>
<comment type="similarity">
    <text evidence="1">Belongs to the peptidase C48 family.</text>
</comment>
<dbReference type="PANTHER" id="PTHR12606">
    <property type="entry name" value="SENTRIN/SUMO-SPECIFIC PROTEASE"/>
    <property type="match status" value="1"/>
</dbReference>
<organism evidence="8 9">
    <name type="scientific">Vicia faba</name>
    <name type="common">Broad bean</name>
    <name type="synonym">Faba vulgaris</name>
    <dbReference type="NCBI Taxonomy" id="3906"/>
    <lineage>
        <taxon>Eukaryota</taxon>
        <taxon>Viridiplantae</taxon>
        <taxon>Streptophyta</taxon>
        <taxon>Embryophyta</taxon>
        <taxon>Tracheophyta</taxon>
        <taxon>Spermatophyta</taxon>
        <taxon>Magnoliopsida</taxon>
        <taxon>eudicotyledons</taxon>
        <taxon>Gunneridae</taxon>
        <taxon>Pentapetalae</taxon>
        <taxon>rosids</taxon>
        <taxon>fabids</taxon>
        <taxon>Fabales</taxon>
        <taxon>Fabaceae</taxon>
        <taxon>Papilionoideae</taxon>
        <taxon>50 kb inversion clade</taxon>
        <taxon>NPAAA clade</taxon>
        <taxon>Hologalegina</taxon>
        <taxon>IRL clade</taxon>
        <taxon>Fabeae</taxon>
        <taxon>Vicia</taxon>
    </lineage>
</organism>
<feature type="region of interest" description="Disordered" evidence="6">
    <location>
        <begin position="1"/>
        <end position="51"/>
    </location>
</feature>
<evidence type="ECO:0000256" key="5">
    <source>
        <dbReference type="ARBA" id="ARBA00022807"/>
    </source>
</evidence>
<dbReference type="PROSITE" id="PS50600">
    <property type="entry name" value="ULP_PROTEASE"/>
    <property type="match status" value="1"/>
</dbReference>
<dbReference type="Pfam" id="PF02902">
    <property type="entry name" value="Peptidase_C48"/>
    <property type="match status" value="1"/>
</dbReference>
<keyword evidence="4" id="KW-0378">Hydrolase</keyword>
<dbReference type="Proteomes" id="UP001157006">
    <property type="component" value="Chromosome 4"/>
</dbReference>
<evidence type="ECO:0000256" key="6">
    <source>
        <dbReference type="SAM" id="MobiDB-lite"/>
    </source>
</evidence>
<keyword evidence="2" id="KW-0645">Protease</keyword>
<dbReference type="SUPFAM" id="SSF54001">
    <property type="entry name" value="Cysteine proteinases"/>
    <property type="match status" value="1"/>
</dbReference>
<name>A0AAV1AJE8_VICFA</name>
<evidence type="ECO:0000313" key="9">
    <source>
        <dbReference type="Proteomes" id="UP001157006"/>
    </source>
</evidence>
<accession>A0AAV1AJE8</accession>
<gene>
    <name evidence="8" type="ORF">VFH_IV192600</name>
</gene>
<dbReference type="InterPro" id="IPR003653">
    <property type="entry name" value="Peptidase_C48_C"/>
</dbReference>